<organism evidence="2 3">
    <name type="scientific">Colletotrichum gloeosporioides</name>
    <name type="common">Anthracnose fungus</name>
    <name type="synonym">Glomerella cingulata</name>
    <dbReference type="NCBI Taxonomy" id="474922"/>
    <lineage>
        <taxon>Eukaryota</taxon>
        <taxon>Fungi</taxon>
        <taxon>Dikarya</taxon>
        <taxon>Ascomycota</taxon>
        <taxon>Pezizomycotina</taxon>
        <taxon>Sordariomycetes</taxon>
        <taxon>Hypocreomycetidae</taxon>
        <taxon>Glomerellales</taxon>
        <taxon>Glomerellaceae</taxon>
        <taxon>Colletotrichum</taxon>
        <taxon>Colletotrichum gloeosporioides species complex</taxon>
    </lineage>
</organism>
<dbReference type="InterPro" id="IPR052895">
    <property type="entry name" value="HetReg/Transcr_Mod"/>
</dbReference>
<comment type="caution">
    <text evidence="2">The sequence shown here is derived from an EMBL/GenBank/DDBJ whole genome shotgun (WGS) entry which is preliminary data.</text>
</comment>
<dbReference type="AlphaFoldDB" id="A0A8H4FNA3"/>
<sequence>MYTVLDPTKREVRLLRLLAGNEADGIHCELHATSLDSPDEYEALSYVWGSASDTRPITLQQTAKNVTMNLEAALRHLRYPDRARMLWVDVLCIDQENVQERNQQVRWMSDIYSTATQVVVWLGPATSVGFKAIATIQKYAADSELHWPDLKHDLVQLFQMYHFLHNEWWSRVWTVQEAVLARQLTYQYGPRLLSESDVLKAAASYRNHTSVRRCCYSCLERNKSLITTTANITVGMEGLLDLVNVRANLQKEKLRFDEVISKFRTRRATDPCDKVFGLLGISRGVRTASIDYALTAAHVFEETTREIMSYCTNLDILSHCANQAYRKTTTAGLPSWVPDWGAEYCPNDGGLSGDFYLTTHRLAFLDVYNVCGRLNYTPCAEFEESILCVQGVVCDRIERVGRSERVLMTETGPEYLFAWWEMLDIDGNPGRPYRGRGTISDAFWRTICLDIGVNGLLDYNGLEAKQAGYNHERMFMRHWDSELTSSHRLPQLDIFRNSTTKEALIQHLMRASGRRQFFISTEGFIGLGPPDIKVGDKICVFAGGKMPFIVRDMDDETQGGGRPEAGTHLRLLGDAYVHGLMYGQGVKRVEQGVEELKVFNLH</sequence>
<evidence type="ECO:0000313" key="3">
    <source>
        <dbReference type="Proteomes" id="UP000613401"/>
    </source>
</evidence>
<reference evidence="2" key="2">
    <citation type="submission" date="2020-03" db="EMBL/GenBank/DDBJ databases">
        <authorList>
            <person name="Fu F.-F."/>
            <person name="Chen J."/>
        </authorList>
    </citation>
    <scope>NUCLEOTIDE SEQUENCE</scope>
    <source>
        <strain evidence="2">Lc1</strain>
    </source>
</reference>
<evidence type="ECO:0000259" key="1">
    <source>
        <dbReference type="Pfam" id="PF06985"/>
    </source>
</evidence>
<dbReference type="PANTHER" id="PTHR24148">
    <property type="entry name" value="ANKYRIN REPEAT DOMAIN-CONTAINING PROTEIN 39 HOMOLOG-RELATED"/>
    <property type="match status" value="1"/>
</dbReference>
<keyword evidence="3" id="KW-1185">Reference proteome</keyword>
<reference evidence="2" key="1">
    <citation type="journal article" date="2020" name="Phytopathology">
        <title>Genome sequence and comparative analysis of Colletotrichum gloeosporioides isolated from Liriodendron leaves.</title>
        <authorList>
            <person name="Fu F.F."/>
            <person name="Hao Z."/>
            <person name="Wang P."/>
            <person name="Lu Y."/>
            <person name="Xue L.J."/>
            <person name="Wei G."/>
            <person name="Tian Y."/>
            <person name="Baishi H."/>
            <person name="Xu H."/>
            <person name="Shi J."/>
            <person name="Cheng T."/>
            <person name="Wang G."/>
            <person name="Yi Y."/>
            <person name="Chen J."/>
        </authorList>
    </citation>
    <scope>NUCLEOTIDE SEQUENCE</scope>
    <source>
        <strain evidence="2">Lc1</strain>
    </source>
</reference>
<gene>
    <name evidence="2" type="ORF">GCG54_00006413</name>
</gene>
<name>A0A8H4FNA3_COLGL</name>
<accession>A0A8H4FNA3</accession>
<dbReference type="GeneID" id="69013561"/>
<dbReference type="RefSeq" id="XP_045267707.1">
    <property type="nucleotide sequence ID" value="XM_045406415.1"/>
</dbReference>
<evidence type="ECO:0000313" key="2">
    <source>
        <dbReference type="EMBL" id="KAF3808548.1"/>
    </source>
</evidence>
<dbReference type="InterPro" id="IPR010730">
    <property type="entry name" value="HET"/>
</dbReference>
<feature type="domain" description="Heterokaryon incompatibility" evidence="1">
    <location>
        <begin position="41"/>
        <end position="177"/>
    </location>
</feature>
<proteinExistence type="predicted"/>
<dbReference type="PANTHER" id="PTHR24148:SF73">
    <property type="entry name" value="HET DOMAIN PROTEIN (AFU_ORTHOLOGUE AFUA_8G01020)"/>
    <property type="match status" value="1"/>
</dbReference>
<dbReference type="Pfam" id="PF26639">
    <property type="entry name" value="Het-6_barrel"/>
    <property type="match status" value="1"/>
</dbReference>
<dbReference type="Pfam" id="PF06985">
    <property type="entry name" value="HET"/>
    <property type="match status" value="1"/>
</dbReference>
<dbReference type="EMBL" id="WVTB01000019">
    <property type="protein sequence ID" value="KAF3808548.1"/>
    <property type="molecule type" value="Genomic_DNA"/>
</dbReference>
<dbReference type="Proteomes" id="UP000613401">
    <property type="component" value="Unassembled WGS sequence"/>
</dbReference>
<protein>
    <submittedName>
        <fullName evidence="2">Heterokaryon incompatibility protein 6</fullName>
    </submittedName>
</protein>